<feature type="domain" description="NADP-dependent oxidoreductase" evidence="1">
    <location>
        <begin position="12"/>
        <end position="286"/>
    </location>
</feature>
<dbReference type="STRING" id="1777138.AWB77_00930"/>
<evidence type="ECO:0000313" key="3">
    <source>
        <dbReference type="Proteomes" id="UP000054903"/>
    </source>
</evidence>
<dbReference type="Gene3D" id="3.20.20.100">
    <property type="entry name" value="NADP-dependent oxidoreductase domain"/>
    <property type="match status" value="1"/>
</dbReference>
<dbReference type="EMBL" id="FCNX02000002">
    <property type="protein sequence ID" value="SAK47383.1"/>
    <property type="molecule type" value="Genomic_DNA"/>
</dbReference>
<keyword evidence="3" id="KW-1185">Reference proteome</keyword>
<proteinExistence type="predicted"/>
<dbReference type="GO" id="GO:0005829">
    <property type="term" value="C:cytosol"/>
    <property type="evidence" value="ECO:0007669"/>
    <property type="project" value="TreeGrafter"/>
</dbReference>
<dbReference type="PANTHER" id="PTHR43364">
    <property type="entry name" value="NADH-SPECIFIC METHYLGLYOXAL REDUCTASE-RELATED"/>
    <property type="match status" value="1"/>
</dbReference>
<dbReference type="RefSeq" id="WP_074168845.1">
    <property type="nucleotide sequence ID" value="NZ_FCNX02000002.1"/>
</dbReference>
<dbReference type="InterPro" id="IPR036812">
    <property type="entry name" value="NAD(P)_OxRdtase_dom_sf"/>
</dbReference>
<name>A0A157ZPE8_9BURK</name>
<evidence type="ECO:0000313" key="2">
    <source>
        <dbReference type="EMBL" id="SAK47383.1"/>
    </source>
</evidence>
<dbReference type="Proteomes" id="UP000054903">
    <property type="component" value="Unassembled WGS sequence"/>
</dbReference>
<protein>
    <submittedName>
        <fullName evidence="2">Aldo/keto reductase</fullName>
    </submittedName>
</protein>
<gene>
    <name evidence="2" type="ORF">AWB77_00930</name>
</gene>
<sequence length="295" mass="32944">MMQPPAIESSRVVAGMWRVMRWNMSREALAAFIEECVAMGVTSFDHADIYGGYEAEALFGDALASRPGLRAHIQLITKAGIKLVSPARPGHRVKHYDSSGAHLRESVERSLRALRSERIELFLLHRPDALMDAEELAREVERLNQEGKVGAFGVSNFEARDFDALHARLPLATNQIELSPFMSTPLEDGTLTALQAARVTPMIWSPLGGGRLFDEQDPVAARVRETLQAIQRERGVASWVSIAYAWIFRLPSRPIAIAGTQRIDGMRDAVNALDIELTREEWYAIWQAARGREVD</sequence>
<dbReference type="PANTHER" id="PTHR43364:SF1">
    <property type="entry name" value="OXIDOREDUCTASE YDHF"/>
    <property type="match status" value="1"/>
</dbReference>
<dbReference type="SUPFAM" id="SSF51430">
    <property type="entry name" value="NAD(P)-linked oxidoreductase"/>
    <property type="match status" value="1"/>
</dbReference>
<dbReference type="Pfam" id="PF00248">
    <property type="entry name" value="Aldo_ket_red"/>
    <property type="match status" value="1"/>
</dbReference>
<comment type="caution">
    <text evidence="2">The sequence shown here is derived from an EMBL/GenBank/DDBJ whole genome shotgun (WGS) entry which is preliminary data.</text>
</comment>
<dbReference type="InterPro" id="IPR023210">
    <property type="entry name" value="NADP_OxRdtase_dom"/>
</dbReference>
<organism evidence="2 3">
    <name type="scientific">Caballeronia fortuita</name>
    <dbReference type="NCBI Taxonomy" id="1777138"/>
    <lineage>
        <taxon>Bacteria</taxon>
        <taxon>Pseudomonadati</taxon>
        <taxon>Pseudomonadota</taxon>
        <taxon>Betaproteobacteria</taxon>
        <taxon>Burkholderiales</taxon>
        <taxon>Burkholderiaceae</taxon>
        <taxon>Caballeronia</taxon>
    </lineage>
</organism>
<evidence type="ECO:0000259" key="1">
    <source>
        <dbReference type="Pfam" id="PF00248"/>
    </source>
</evidence>
<accession>A0A157ZPE8</accession>
<reference evidence="2" key="1">
    <citation type="submission" date="2016-01" db="EMBL/GenBank/DDBJ databases">
        <authorList>
            <person name="Peeters C."/>
        </authorList>
    </citation>
    <scope>NUCLEOTIDE SEQUENCE</scope>
    <source>
        <strain evidence="2">LMG 29320</strain>
    </source>
</reference>
<dbReference type="AlphaFoldDB" id="A0A157ZPE8"/>
<dbReference type="CDD" id="cd19092">
    <property type="entry name" value="AKR_BsYcsN_EcYdhF-like"/>
    <property type="match status" value="1"/>
</dbReference>
<dbReference type="InterPro" id="IPR050523">
    <property type="entry name" value="AKR_Detox_Biosynth"/>
</dbReference>